<reference evidence="8 9" key="1">
    <citation type="submission" date="2024-10" db="EMBL/GenBank/DDBJ databases">
        <title>The Natural Products Discovery Center: Release of the First 8490 Sequenced Strains for Exploring Actinobacteria Biosynthetic Diversity.</title>
        <authorList>
            <person name="Kalkreuter E."/>
            <person name="Kautsar S.A."/>
            <person name="Yang D."/>
            <person name="Bader C.D."/>
            <person name="Teijaro C.N."/>
            <person name="Fluegel L."/>
            <person name="Davis C.M."/>
            <person name="Simpson J.R."/>
            <person name="Lauterbach L."/>
            <person name="Steele A.D."/>
            <person name="Gui C."/>
            <person name="Meng S."/>
            <person name="Li G."/>
            <person name="Viehrig K."/>
            <person name="Ye F."/>
            <person name="Su P."/>
            <person name="Kiefer A.F."/>
            <person name="Nichols A."/>
            <person name="Cepeda A.J."/>
            <person name="Yan W."/>
            <person name="Fan B."/>
            <person name="Jiang Y."/>
            <person name="Adhikari A."/>
            <person name="Zheng C.-J."/>
            <person name="Schuster L."/>
            <person name="Cowan T.M."/>
            <person name="Smanski M.J."/>
            <person name="Chevrette M.G."/>
            <person name="De Carvalho L.P.S."/>
            <person name="Shen B."/>
        </authorList>
    </citation>
    <scope>NUCLEOTIDE SEQUENCE [LARGE SCALE GENOMIC DNA]</scope>
    <source>
        <strain evidence="8 9">NPDC049503</strain>
    </source>
</reference>
<evidence type="ECO:0000256" key="1">
    <source>
        <dbReference type="ARBA" id="ARBA00004496"/>
    </source>
</evidence>
<dbReference type="Gene3D" id="3.40.50.1000">
    <property type="entry name" value="HAD superfamily/HAD-like"/>
    <property type="match status" value="1"/>
</dbReference>
<dbReference type="NCBIfam" id="TIGR01656">
    <property type="entry name" value="Histidinol-ppas"/>
    <property type="match status" value="1"/>
</dbReference>
<dbReference type="InterPro" id="IPR023214">
    <property type="entry name" value="HAD_sf"/>
</dbReference>
<evidence type="ECO:0000256" key="2">
    <source>
        <dbReference type="ARBA" id="ARBA00022490"/>
    </source>
</evidence>
<dbReference type="PANTHER" id="PTHR42891:SF1">
    <property type="entry name" value="D-GLYCERO-BETA-D-MANNO-HEPTOSE-1,7-BISPHOSPHATE 7-PHOSPHATASE"/>
    <property type="match status" value="1"/>
</dbReference>
<dbReference type="InterPro" id="IPR006549">
    <property type="entry name" value="HAD-SF_hydro_IIIA"/>
</dbReference>
<dbReference type="Pfam" id="PF13344">
    <property type="entry name" value="Hydrolase_6"/>
    <property type="match status" value="1"/>
</dbReference>
<organism evidence="8 9">
    <name type="scientific">Nonomuraea indica</name>
    <dbReference type="NCBI Taxonomy" id="1581193"/>
    <lineage>
        <taxon>Bacteria</taxon>
        <taxon>Bacillati</taxon>
        <taxon>Actinomycetota</taxon>
        <taxon>Actinomycetes</taxon>
        <taxon>Streptosporangiales</taxon>
        <taxon>Streptosporangiaceae</taxon>
        <taxon>Nonomuraea</taxon>
    </lineage>
</organism>
<keyword evidence="3" id="KW-0479">Metal-binding</keyword>
<dbReference type="PIRSF" id="PIRSF004682">
    <property type="entry name" value="GmhB"/>
    <property type="match status" value="1"/>
</dbReference>
<evidence type="ECO:0000313" key="9">
    <source>
        <dbReference type="Proteomes" id="UP001612928"/>
    </source>
</evidence>
<keyword evidence="9" id="KW-1185">Reference proteome</keyword>
<accession>A0ABW8A6Y7</accession>
<dbReference type="EC" id="3.1.3.-" evidence="7"/>
<evidence type="ECO:0000256" key="5">
    <source>
        <dbReference type="ARBA" id="ARBA00023277"/>
    </source>
</evidence>
<evidence type="ECO:0000256" key="7">
    <source>
        <dbReference type="PIRNR" id="PIRNR004682"/>
    </source>
</evidence>
<dbReference type="EMBL" id="JBITMB010000005">
    <property type="protein sequence ID" value="MFI7442547.1"/>
    <property type="molecule type" value="Genomic_DNA"/>
</dbReference>
<name>A0ABW8A6Y7_9ACTN</name>
<gene>
    <name evidence="8" type="ORF">ACIBP5_21475</name>
</gene>
<evidence type="ECO:0000256" key="4">
    <source>
        <dbReference type="ARBA" id="ARBA00022801"/>
    </source>
</evidence>
<dbReference type="InterPro" id="IPR006357">
    <property type="entry name" value="HAD-SF_hydro_IIA"/>
</dbReference>
<dbReference type="RefSeq" id="WP_245899197.1">
    <property type="nucleotide sequence ID" value="NZ_JBITMB010000005.1"/>
</dbReference>
<keyword evidence="2 7" id="KW-0963">Cytoplasm</keyword>
<dbReference type="NCBIfam" id="TIGR01662">
    <property type="entry name" value="HAD-SF-IIIA"/>
    <property type="match status" value="1"/>
</dbReference>
<proteinExistence type="inferred from homology"/>
<evidence type="ECO:0000256" key="6">
    <source>
        <dbReference type="ARBA" id="ARBA00031828"/>
    </source>
</evidence>
<dbReference type="InterPro" id="IPR006543">
    <property type="entry name" value="Histidinol-phos"/>
</dbReference>
<dbReference type="InterPro" id="IPR036412">
    <property type="entry name" value="HAD-like_sf"/>
</dbReference>
<protein>
    <recommendedName>
        <fullName evidence="6 7">D,D-heptose 1,7-bisphosphate phosphatase</fullName>
        <ecNumber evidence="7">3.1.3.-</ecNumber>
    </recommendedName>
</protein>
<evidence type="ECO:0000313" key="8">
    <source>
        <dbReference type="EMBL" id="MFI7442547.1"/>
    </source>
</evidence>
<comment type="similarity">
    <text evidence="7">Belongs to the gmhB family.</text>
</comment>
<dbReference type="InterPro" id="IPR004446">
    <property type="entry name" value="Heptose_bisP_phosphatase"/>
</dbReference>
<comment type="subcellular location">
    <subcellularLocation>
        <location evidence="1 7">Cytoplasm</location>
    </subcellularLocation>
</comment>
<keyword evidence="5 7" id="KW-0119">Carbohydrate metabolism</keyword>
<dbReference type="Proteomes" id="UP001612928">
    <property type="component" value="Unassembled WGS sequence"/>
</dbReference>
<dbReference type="PANTHER" id="PTHR42891">
    <property type="entry name" value="D-GLYCERO-BETA-D-MANNO-HEPTOSE-1,7-BISPHOSPHATE 7-PHOSPHATASE"/>
    <property type="match status" value="1"/>
</dbReference>
<comment type="caution">
    <text evidence="8">The sequence shown here is derived from an EMBL/GenBank/DDBJ whole genome shotgun (WGS) entry which is preliminary data.</text>
</comment>
<sequence>MYERRRPGAVLFDRDGTLIRDVPYNGDPDRVEIMPGAAEALARLRRADVPVAVVTNQSGVAKGLISPDDMDQVNARVEELLGPFDAWAICVHDDADGCTCRKPAPGLVIRAAAVLDVSPRDCVVVGDIGRDMEAARAAGARGILVPTEVTRPEEVAQAPEVAADLTDVADRVLSELEAAAPVGAGARWSRAMGWSRW</sequence>
<evidence type="ECO:0000256" key="3">
    <source>
        <dbReference type="ARBA" id="ARBA00022723"/>
    </source>
</evidence>
<dbReference type="Pfam" id="PF13242">
    <property type="entry name" value="Hydrolase_like"/>
    <property type="match status" value="1"/>
</dbReference>
<keyword evidence="4 7" id="KW-0378">Hydrolase</keyword>
<dbReference type="SUPFAM" id="SSF56784">
    <property type="entry name" value="HAD-like"/>
    <property type="match status" value="1"/>
</dbReference>